<feature type="signal peptide" evidence="2">
    <location>
        <begin position="1"/>
        <end position="20"/>
    </location>
</feature>
<sequence length="116" mass="11449">MHKGLIAFTMLLLSAQPAMAGDHATATATHSGQASAHSVMSGLHALAASGQVLLHVSAAPLLVSGTAGAASAHIGSELLKAAAAPIGTPLPIADDTFSAGPPPDEALKNNQKQTNL</sequence>
<feature type="region of interest" description="Disordered" evidence="1">
    <location>
        <begin position="92"/>
        <end position="116"/>
    </location>
</feature>
<evidence type="ECO:0000256" key="2">
    <source>
        <dbReference type="SAM" id="SignalP"/>
    </source>
</evidence>
<dbReference type="AlphaFoldDB" id="A0A5R9GH79"/>
<comment type="caution">
    <text evidence="3">The sequence shown here is derived from an EMBL/GenBank/DDBJ whole genome shotgun (WGS) entry which is preliminary data.</text>
</comment>
<gene>
    <name evidence="3" type="ORF">FEF65_13120</name>
</gene>
<organism evidence="3 4">
    <name type="scientific">Mariprofundus erugo</name>
    <dbReference type="NCBI Taxonomy" id="2528639"/>
    <lineage>
        <taxon>Bacteria</taxon>
        <taxon>Pseudomonadati</taxon>
        <taxon>Pseudomonadota</taxon>
        <taxon>Candidatius Mariprofundia</taxon>
        <taxon>Mariprofundales</taxon>
        <taxon>Mariprofundaceae</taxon>
        <taxon>Mariprofundus</taxon>
    </lineage>
</organism>
<accession>A0A5R9GH79</accession>
<protein>
    <submittedName>
        <fullName evidence="3">Uncharacterized protein</fullName>
    </submittedName>
</protein>
<dbReference type="EMBL" id="VBRY01000019">
    <property type="protein sequence ID" value="TLS65308.1"/>
    <property type="molecule type" value="Genomic_DNA"/>
</dbReference>
<reference evidence="3 4" key="1">
    <citation type="journal article" date="2019" name="Appl. Environ. Microbiol.">
        <title>Environmental Evidence and Genomic Insight of Iron-oxidizing Bacteria Preference Towards More Corrosion Resistant Stainless Steel at Higher Salinities.</title>
        <authorList>
            <person name="Garrison C.E."/>
            <person name="Price K.A."/>
            <person name="Field E.K."/>
        </authorList>
    </citation>
    <scope>NUCLEOTIDE SEQUENCE [LARGE SCALE GENOMIC DNA]</scope>
    <source>
        <strain evidence="3 4">P3</strain>
    </source>
</reference>
<name>A0A5R9GH79_9PROT</name>
<evidence type="ECO:0000313" key="4">
    <source>
        <dbReference type="Proteomes" id="UP000306585"/>
    </source>
</evidence>
<keyword evidence="4" id="KW-1185">Reference proteome</keyword>
<evidence type="ECO:0000256" key="1">
    <source>
        <dbReference type="SAM" id="MobiDB-lite"/>
    </source>
</evidence>
<keyword evidence="2" id="KW-0732">Signal</keyword>
<proteinExistence type="predicted"/>
<dbReference type="Proteomes" id="UP000306585">
    <property type="component" value="Unassembled WGS sequence"/>
</dbReference>
<feature type="chain" id="PRO_5024357562" evidence="2">
    <location>
        <begin position="21"/>
        <end position="116"/>
    </location>
</feature>
<evidence type="ECO:0000313" key="3">
    <source>
        <dbReference type="EMBL" id="TLS65308.1"/>
    </source>
</evidence>
<dbReference type="RefSeq" id="WP_138240278.1">
    <property type="nucleotide sequence ID" value="NZ_VBRY01000019.1"/>
</dbReference>